<gene>
    <name evidence="7" type="ORF">EIP91_011453</name>
</gene>
<evidence type="ECO:0000313" key="7">
    <source>
        <dbReference type="EMBL" id="TCD68175.1"/>
    </source>
</evidence>
<dbReference type="EMBL" id="RWJN01000074">
    <property type="protein sequence ID" value="TCD68175.1"/>
    <property type="molecule type" value="Genomic_DNA"/>
</dbReference>
<keyword evidence="3" id="KW-0677">Repeat</keyword>
<proteinExistence type="predicted"/>
<keyword evidence="4" id="KW-0040">ANK repeat</keyword>
<protein>
    <submittedName>
        <fullName evidence="7">Uncharacterized protein</fullName>
    </submittedName>
</protein>
<keyword evidence="2" id="KW-0597">Phosphoprotein</keyword>
<dbReference type="AlphaFoldDB" id="A0A4R0RPU4"/>
<evidence type="ECO:0000256" key="2">
    <source>
        <dbReference type="ARBA" id="ARBA00022553"/>
    </source>
</evidence>
<evidence type="ECO:0000256" key="3">
    <source>
        <dbReference type="ARBA" id="ARBA00022737"/>
    </source>
</evidence>
<evidence type="ECO:0000256" key="5">
    <source>
        <dbReference type="ARBA" id="ARBA00023242"/>
    </source>
</evidence>
<dbReference type="PANTHER" id="PTHR15263:SF1">
    <property type="entry name" value="NF-KAPPA-B INHIBITOR-LIKE PROTEIN 1"/>
    <property type="match status" value="1"/>
</dbReference>
<feature type="region of interest" description="Disordered" evidence="6">
    <location>
        <begin position="1"/>
        <end position="316"/>
    </location>
</feature>
<reference evidence="7 8" key="1">
    <citation type="submission" date="2018-11" db="EMBL/GenBank/DDBJ databases">
        <title>Genome assembly of Steccherinum ochraceum LE-BIN_3174, the white-rot fungus of the Steccherinaceae family (The Residual Polyporoid clade, Polyporales, Basidiomycota).</title>
        <authorList>
            <person name="Fedorova T.V."/>
            <person name="Glazunova O.A."/>
            <person name="Landesman E.O."/>
            <person name="Moiseenko K.V."/>
            <person name="Psurtseva N.V."/>
            <person name="Savinova O.S."/>
            <person name="Shakhova N.V."/>
            <person name="Tyazhelova T.V."/>
            <person name="Vasina D.V."/>
        </authorList>
    </citation>
    <scope>NUCLEOTIDE SEQUENCE [LARGE SCALE GENOMIC DNA]</scope>
    <source>
        <strain evidence="7 8">LE-BIN_3174</strain>
    </source>
</reference>
<evidence type="ECO:0000256" key="4">
    <source>
        <dbReference type="ARBA" id="ARBA00023043"/>
    </source>
</evidence>
<evidence type="ECO:0000256" key="1">
    <source>
        <dbReference type="ARBA" id="ARBA00004123"/>
    </source>
</evidence>
<keyword evidence="8" id="KW-1185">Reference proteome</keyword>
<feature type="compositionally biased region" description="Basic residues" evidence="6">
    <location>
        <begin position="135"/>
        <end position="144"/>
    </location>
</feature>
<feature type="compositionally biased region" description="Basic and acidic residues" evidence="6">
    <location>
        <begin position="224"/>
        <end position="305"/>
    </location>
</feature>
<dbReference type="GO" id="GO:0043124">
    <property type="term" value="P:negative regulation of canonical NF-kappaB signal transduction"/>
    <property type="evidence" value="ECO:0007669"/>
    <property type="project" value="InterPro"/>
</dbReference>
<comment type="caution">
    <text evidence="7">The sequence shown here is derived from an EMBL/GenBank/DDBJ whole genome shotgun (WGS) entry which is preliminary data.</text>
</comment>
<dbReference type="Proteomes" id="UP000292702">
    <property type="component" value="Unassembled WGS sequence"/>
</dbReference>
<keyword evidence="5" id="KW-0539">Nucleus</keyword>
<organism evidence="7 8">
    <name type="scientific">Steccherinum ochraceum</name>
    <dbReference type="NCBI Taxonomy" id="92696"/>
    <lineage>
        <taxon>Eukaryota</taxon>
        <taxon>Fungi</taxon>
        <taxon>Dikarya</taxon>
        <taxon>Basidiomycota</taxon>
        <taxon>Agaricomycotina</taxon>
        <taxon>Agaricomycetes</taxon>
        <taxon>Polyporales</taxon>
        <taxon>Steccherinaceae</taxon>
        <taxon>Steccherinum</taxon>
    </lineage>
</organism>
<dbReference type="InterPro" id="IPR038753">
    <property type="entry name" value="NFKBIL1"/>
</dbReference>
<evidence type="ECO:0000256" key="6">
    <source>
        <dbReference type="SAM" id="MobiDB-lite"/>
    </source>
</evidence>
<comment type="subcellular location">
    <subcellularLocation>
        <location evidence="1">Nucleus</location>
    </subcellularLocation>
</comment>
<accession>A0A4R0RPU4</accession>
<feature type="compositionally biased region" description="Pro residues" evidence="6">
    <location>
        <begin position="164"/>
        <end position="194"/>
    </location>
</feature>
<sequence length="438" mass="50097">MPIGFAPYNPANRRYTPGKANTAPRKEKRPASEEDARYTLPGGPPLTRSFSSYAFIDTEARAPQTGPDRVPKSRSSRRSGLSRDGSIHMPSAGSREANDGSDSENEAPSPKASHSTIPEDDIPSFLRTDKSEAKAKRRSAKQQRKPGTYGCRHLYEEDEEEVPTPQPQPQPQSQPQSQPPPQPQSQPQPPPQSRPRPAYFNDFLANMSKQREEQAAFAQANARRVQEEFVRQQRFRESMEYARREQEHRAQQEERERQRVAEERLRQAREEAARREAQERRAREERARRAREAQEKWAREQEQRRAPPPQASQDDTLARARQWYATYEQKWAALQSPTLVEGPVYFNQVPWPVTFTLTCPAEITKEAISTFLFHECRPDIAGKSKKKVIRSEILRFHPDKFNTTTIPRADPAHVPVIAQAADIVIKHLNTLSAELANN</sequence>
<dbReference type="OrthoDB" id="412109at2759"/>
<evidence type="ECO:0000313" key="8">
    <source>
        <dbReference type="Proteomes" id="UP000292702"/>
    </source>
</evidence>
<dbReference type="GO" id="GO:0005634">
    <property type="term" value="C:nucleus"/>
    <property type="evidence" value="ECO:0007669"/>
    <property type="project" value="UniProtKB-SubCell"/>
</dbReference>
<dbReference type="PANTHER" id="PTHR15263">
    <property type="entry name" value="I-KAPPA-B-LIKE PROTEIN IKBL"/>
    <property type="match status" value="1"/>
</dbReference>
<name>A0A4R0RPU4_9APHY</name>